<dbReference type="PANTHER" id="PTHR40465">
    <property type="entry name" value="CHROMOSOME 1, WHOLE GENOME SHOTGUN SEQUENCE"/>
    <property type="match status" value="1"/>
</dbReference>
<feature type="compositionally biased region" description="Basic and acidic residues" evidence="1">
    <location>
        <begin position="332"/>
        <end position="353"/>
    </location>
</feature>
<keyword evidence="2" id="KW-0472">Membrane</keyword>
<dbReference type="InterPro" id="IPR045339">
    <property type="entry name" value="DUF6534"/>
</dbReference>
<keyword evidence="2" id="KW-1133">Transmembrane helix</keyword>
<feature type="transmembrane region" description="Helical" evidence="2">
    <location>
        <begin position="120"/>
        <end position="140"/>
    </location>
</feature>
<dbReference type="Pfam" id="PF20152">
    <property type="entry name" value="DUF6534"/>
    <property type="match status" value="1"/>
</dbReference>
<protein>
    <recommendedName>
        <fullName evidence="3">DUF6534 domain-containing protein</fullName>
    </recommendedName>
</protein>
<evidence type="ECO:0000313" key="4">
    <source>
        <dbReference type="EMBL" id="KTB45688.1"/>
    </source>
</evidence>
<sequence>MRVPPLLDIIIASVTLVLCYFPVTLVNPQDGMATTDNVGGPQRSPGSSMAGPLVIGGMFLHISFGLLTVQVYLYHLAFPQDKVWMKLMVYGVYLVLLAQDIFITYDAYQRETIQQAGAGLGWFFVPVLGGIVGFVVQAFYAWRIYKLSERRVVTVLLALIAFVSNIAAIISAGFGSRARSVAELNSSRGLRICSTVWYIGSAVCDILIAGYMIHLLTRNGGPVGNIRMVVRRIIRLTIETNSLTAGVAVITVVLLLVYPGKIYFTAPSLVLPSIYANTLLVMLNLRIRVSQVRDTEVNDRSMASLTFNAPSGDSCGHCSRRLASQSHVARPTKMDLEREHHSHDRDEHSRSEDVALYSLTKSGVAYQ</sequence>
<keyword evidence="2" id="KW-0812">Transmembrane</keyword>
<feature type="domain" description="DUF6534" evidence="3">
    <location>
        <begin position="201"/>
        <end position="286"/>
    </location>
</feature>
<dbReference type="PANTHER" id="PTHR40465:SF1">
    <property type="entry name" value="DUF6534 DOMAIN-CONTAINING PROTEIN"/>
    <property type="match status" value="1"/>
</dbReference>
<comment type="caution">
    <text evidence="4">The sequence shown here is derived from an EMBL/GenBank/DDBJ whole genome shotgun (WGS) entry which is preliminary data.</text>
</comment>
<feature type="region of interest" description="Disordered" evidence="1">
    <location>
        <begin position="325"/>
        <end position="353"/>
    </location>
</feature>
<evidence type="ECO:0000256" key="2">
    <source>
        <dbReference type="SAM" id="Phobius"/>
    </source>
</evidence>
<feature type="transmembrane region" description="Helical" evidence="2">
    <location>
        <begin position="195"/>
        <end position="217"/>
    </location>
</feature>
<organism evidence="4 5">
    <name type="scientific">Moniliophthora roreri</name>
    <name type="common">Frosty pod rot fungus</name>
    <name type="synonym">Monilia roreri</name>
    <dbReference type="NCBI Taxonomy" id="221103"/>
    <lineage>
        <taxon>Eukaryota</taxon>
        <taxon>Fungi</taxon>
        <taxon>Dikarya</taxon>
        <taxon>Basidiomycota</taxon>
        <taxon>Agaricomycotina</taxon>
        <taxon>Agaricomycetes</taxon>
        <taxon>Agaricomycetidae</taxon>
        <taxon>Agaricales</taxon>
        <taxon>Marasmiineae</taxon>
        <taxon>Marasmiaceae</taxon>
        <taxon>Moniliophthora</taxon>
    </lineage>
</organism>
<name>A0A0W0GAV9_MONRR</name>
<feature type="transmembrane region" description="Helical" evidence="2">
    <location>
        <begin position="152"/>
        <end position="175"/>
    </location>
</feature>
<evidence type="ECO:0000259" key="3">
    <source>
        <dbReference type="Pfam" id="PF20152"/>
    </source>
</evidence>
<dbReference type="AlphaFoldDB" id="A0A0W0GAV9"/>
<gene>
    <name evidence="4" type="ORF">WG66_1717</name>
</gene>
<dbReference type="EMBL" id="LATX01000639">
    <property type="protein sequence ID" value="KTB45688.1"/>
    <property type="molecule type" value="Genomic_DNA"/>
</dbReference>
<evidence type="ECO:0000313" key="5">
    <source>
        <dbReference type="Proteomes" id="UP000054988"/>
    </source>
</evidence>
<evidence type="ECO:0000256" key="1">
    <source>
        <dbReference type="SAM" id="MobiDB-lite"/>
    </source>
</evidence>
<dbReference type="Proteomes" id="UP000054988">
    <property type="component" value="Unassembled WGS sequence"/>
</dbReference>
<dbReference type="eggNOG" id="ENOG502SRYS">
    <property type="taxonomic scope" value="Eukaryota"/>
</dbReference>
<feature type="transmembrane region" description="Helical" evidence="2">
    <location>
        <begin position="53"/>
        <end position="75"/>
    </location>
</feature>
<feature type="transmembrane region" description="Helical" evidence="2">
    <location>
        <begin position="87"/>
        <end position="108"/>
    </location>
</feature>
<feature type="transmembrane region" description="Helical" evidence="2">
    <location>
        <begin position="264"/>
        <end position="283"/>
    </location>
</feature>
<proteinExistence type="predicted"/>
<accession>A0A0W0GAV9</accession>
<feature type="transmembrane region" description="Helical" evidence="2">
    <location>
        <begin position="238"/>
        <end position="258"/>
    </location>
</feature>
<feature type="transmembrane region" description="Helical" evidence="2">
    <location>
        <begin position="7"/>
        <end position="26"/>
    </location>
</feature>
<reference evidence="4 5" key="1">
    <citation type="submission" date="2015-12" db="EMBL/GenBank/DDBJ databases">
        <title>Draft genome sequence of Moniliophthora roreri, the causal agent of frosty pod rot of cacao.</title>
        <authorList>
            <person name="Aime M.C."/>
            <person name="Diaz-Valderrama J.R."/>
            <person name="Kijpornyongpan T."/>
            <person name="Phillips-Mora W."/>
        </authorList>
    </citation>
    <scope>NUCLEOTIDE SEQUENCE [LARGE SCALE GENOMIC DNA]</scope>
    <source>
        <strain evidence="4 5">MCA 2952</strain>
    </source>
</reference>